<dbReference type="SMART" id="SM01359">
    <property type="entry name" value="A2M_N_2"/>
    <property type="match status" value="1"/>
</dbReference>
<dbReference type="RefSeq" id="WP_125031126.1">
    <property type="nucleotide sequence ID" value="NZ_JAPXVP010000010.1"/>
</dbReference>
<dbReference type="Pfam" id="PF00207">
    <property type="entry name" value="A2M"/>
    <property type="match status" value="1"/>
</dbReference>
<feature type="signal peptide" evidence="3">
    <location>
        <begin position="1"/>
        <end position="18"/>
    </location>
</feature>
<keyword evidence="2 3" id="KW-0732">Signal</keyword>
<dbReference type="InterPro" id="IPR008930">
    <property type="entry name" value="Terpenoid_cyclase/PrenylTrfase"/>
</dbReference>
<feature type="domain" description="Alpha-2-macroglobulin bait region" evidence="4">
    <location>
        <begin position="982"/>
        <end position="1124"/>
    </location>
</feature>
<comment type="similarity">
    <text evidence="1">Belongs to the protease inhibitor I39 (alpha-2-macroglobulin) family. Bacterial alpha-2-macroglobulin subfamily.</text>
</comment>
<dbReference type="Pfam" id="PF01835">
    <property type="entry name" value="MG2"/>
    <property type="match status" value="1"/>
</dbReference>
<dbReference type="Gene3D" id="1.50.10.20">
    <property type="match status" value="1"/>
</dbReference>
<dbReference type="InterPro" id="IPR002890">
    <property type="entry name" value="MG2"/>
</dbReference>
<dbReference type="SMART" id="SM01419">
    <property type="entry name" value="Thiol-ester_cl"/>
    <property type="match status" value="1"/>
</dbReference>
<dbReference type="Pfam" id="PF07703">
    <property type="entry name" value="A2M_BRD"/>
    <property type="match status" value="1"/>
</dbReference>
<dbReference type="Pfam" id="PF17962">
    <property type="entry name" value="bMG6"/>
    <property type="match status" value="1"/>
</dbReference>
<evidence type="ECO:0008006" key="8">
    <source>
        <dbReference type="Google" id="ProtNLM"/>
    </source>
</evidence>
<dbReference type="CDD" id="cd02891">
    <property type="entry name" value="A2M_like"/>
    <property type="match status" value="1"/>
</dbReference>
<protein>
    <recommendedName>
        <fullName evidence="8">Alpha-2-macroglobulin</fullName>
    </recommendedName>
</protein>
<evidence type="ECO:0000259" key="4">
    <source>
        <dbReference type="SMART" id="SM01359"/>
    </source>
</evidence>
<evidence type="ECO:0000313" key="7">
    <source>
        <dbReference type="Proteomes" id="UP000285794"/>
    </source>
</evidence>
<name>A0A425XZV5_9BACT</name>
<dbReference type="Pfam" id="PF17973">
    <property type="entry name" value="bMG10"/>
    <property type="match status" value="1"/>
</dbReference>
<dbReference type="InterPro" id="IPR041462">
    <property type="entry name" value="Bact_A2M_MG6"/>
</dbReference>
<dbReference type="Proteomes" id="UP000285794">
    <property type="component" value="Unassembled WGS sequence"/>
</dbReference>
<dbReference type="InterPro" id="IPR001599">
    <property type="entry name" value="Macroglobln_a2"/>
</dbReference>
<dbReference type="PANTHER" id="PTHR40094:SF1">
    <property type="entry name" value="UBIQUITIN DOMAIN-CONTAINING PROTEIN"/>
    <property type="match status" value="1"/>
</dbReference>
<dbReference type="OrthoDB" id="9767116at2"/>
<dbReference type="Gene3D" id="2.60.40.1930">
    <property type="match status" value="1"/>
</dbReference>
<comment type="caution">
    <text evidence="6">The sequence shown here is derived from an EMBL/GenBank/DDBJ whole genome shotgun (WGS) entry which is preliminary data.</text>
</comment>
<dbReference type="InterPro" id="IPR051802">
    <property type="entry name" value="YfhM-like"/>
</dbReference>
<reference evidence="6 7" key="1">
    <citation type="submission" date="2018-07" db="EMBL/GenBank/DDBJ databases">
        <title>Draft genome sequence of Ancylomarina sp. M1P.</title>
        <authorList>
            <person name="Yadav S."/>
            <person name="Villanueva L."/>
            <person name="Damste J.S.S."/>
        </authorList>
    </citation>
    <scope>NUCLEOTIDE SEQUENCE [LARGE SCALE GENOMIC DNA]</scope>
    <source>
        <strain evidence="6 7">M1P</strain>
    </source>
</reference>
<dbReference type="InterPro" id="IPR011626">
    <property type="entry name" value="Alpha-macroglobulin_TED"/>
</dbReference>
<dbReference type="InterPro" id="IPR041203">
    <property type="entry name" value="Bact_A2M_MG5"/>
</dbReference>
<dbReference type="GO" id="GO:0005615">
    <property type="term" value="C:extracellular space"/>
    <property type="evidence" value="ECO:0007669"/>
    <property type="project" value="InterPro"/>
</dbReference>
<keyword evidence="7" id="KW-1185">Reference proteome</keyword>
<dbReference type="InterPro" id="IPR021868">
    <property type="entry name" value="Alpha_2_Macroglob_MG3"/>
</dbReference>
<feature type="domain" description="Alpha-2-macroglobulin" evidence="5">
    <location>
        <begin position="1187"/>
        <end position="1275"/>
    </location>
</feature>
<evidence type="ECO:0000256" key="1">
    <source>
        <dbReference type="ARBA" id="ARBA00010556"/>
    </source>
</evidence>
<dbReference type="Gene3D" id="2.60.40.10">
    <property type="entry name" value="Immunoglobulins"/>
    <property type="match status" value="1"/>
</dbReference>
<accession>A0A425XZV5</accession>
<evidence type="ECO:0000256" key="2">
    <source>
        <dbReference type="ARBA" id="ARBA00022729"/>
    </source>
</evidence>
<organism evidence="6 7">
    <name type="scientific">Ancylomarina euxinus</name>
    <dbReference type="NCBI Taxonomy" id="2283627"/>
    <lineage>
        <taxon>Bacteria</taxon>
        <taxon>Pseudomonadati</taxon>
        <taxon>Bacteroidota</taxon>
        <taxon>Bacteroidia</taxon>
        <taxon>Marinilabiliales</taxon>
        <taxon>Marinifilaceae</taxon>
        <taxon>Ancylomarina</taxon>
    </lineage>
</organism>
<proteinExistence type="inferred from homology"/>
<dbReference type="InterPro" id="IPR011625">
    <property type="entry name" value="A2M_N_BRD"/>
</dbReference>
<dbReference type="Pfam" id="PF17972">
    <property type="entry name" value="bMG5"/>
    <property type="match status" value="1"/>
</dbReference>
<sequence>MKRFHSFLLLLLSLIVFTQCNHKKPAKPAKVDPAFSAHIVGYTNGIVAKDASIRIILRDAMTEDIEDTKVKGDLFSFSPSIKGEAWWLDRKTIEFRPAKHLKSGQDYKFEFKLGKLLTVSENLQVFKSAFKVKNQSISVSFDGMSAYEDSSLEVQKQEGKILTADIATEAEVESVLSATQNGSILKIAWEHNGTVHKFTIDSLKRGEKRSELVCQWNGSSLGVKEKGEKTIEIPPLGNFKVSSSHLYQTPEQCVLIYFSDPLDLDQDLEGLIRLKSGENLRLEVNANTVKIYPKKRLIGKSEVIVETGVRNSSGYQLEKEYRTEVTFTSIKPNVELIGDGVIIPNSNGLIFPFKAVNLSGVNVKIIKVFENNIPYFLQQNQFNGDRELKRWGRIVYKKAVPLVSEKNIDYSKWNTFSLDLSEMIATEPGAIYRVHISFDMSQSLYPCSDSEEKEEEKDLFVVDSEQKLYDEPSGYYYDDEDNDYYEEYNYSDRDNPCKKSYYLRNRHSVVRNVLASNLGLIAKGGDGGKLWVAVTDIVSTEKLSDVDIELYNYQNQLITKGKTNAEGLYEVSSDKKPFLLIARKNNQLGYLRLDDGSALSLSMFNVSGGKTPNGVKGFIYGERGVWRPGDSLFVSFILEDKNQFLPKDHPVVFDLYSPDNQLFQRQVKTNSVNGFYDFRTATDSDSPTGNWLAKVKVGGASFTKTIKIETVKPNRLKIKLEFPDEILQAKKSNAGDLQVNWLHGAVASNLKVDVNLSLEAQKTQFKTYQGYTFDDTSKEFDSHEQTIFDGNVNADGKANLKFNLNIKRNAPGMLKAKFKTRAFEKGGDFSTDIFSMPYSPFASYVGFKIPKGKGWNDALYSNESNLIPIVTVDELGAPVSKKDIKIEVFEIKWRWWWDNSANDELSRYVRNQSSNLIHTGHISTKNGEAMYELNLGTETWGRKFIRITDVESGHSSGKTFYTSYKGWWIQSSSNTPGGAEMLSFSTDKKKYKVGEQVKVQLPTKSKGKVLVSIESGDKVEELFWVETSKENNSFSFEATEAMAPNVYIHVSYIQPYKQVDNDLPIRLYGVELINVEDPQTHLNPIIEMDDELRPEEKYTITVKEAAGKKMTYTLAIVDEGLLDLTRFNTPDAWSNFYTKEALGVKTWDMYKYVLGAYTGEMSGLLALGGDEDLVNKGGKKANRFKPVVKFVGPFELESGSRTHEFTMPNYIGSVKVMLVAGDNGSYGKTQKVCPVKKPLMVLGTLPRVVGPGESLRLPVTIFTMKDDIKNVKVSLETNELFKVKGNKSQNLTFEKQGEQMLYFDLLLSENIGMGKVKIVATSGNERAEYPVEIDVRLPNPSIHKVLEYAIEPGQTWEENFKAIGVEGTNKSILEISRIPAINLGQRLEYLIRYPHGCIEQTTSSVFPQLHLAKLMEISEEDKQKIEDNIREGIKRLKKFQLTDGGMTYWPDSYNEQPSDWGTNYAGHFMLEAKAQGYQLPVGFLDKWISFQSKRSNDWTQSNQDYYFRSGQLIQAYRLYTLALAGKPALGAMNRMREMNNLSTVSRWRLAAAYQLSGRENVAKDMISNLDISVNDYKEMSYSYGSSERDQAMILETLVLMNNKVKAKTVLDDLADKLSSNKWMSTQTTAYSLLAISKFVGVGADKIDLKYEFTLDNKEAKSINTTSPISQSELTVDAINSHQVKVTNTSNQVLFAKLQLKGIPLVGDSTSSSNNLKMNINYYTLDGKKLNPSRLVQGSDFIAEVSISHPGIKVDYKEMALSQIFPSGWEIRNLRLEGNTTIKAGDKSRYQDIRDDRVYTYFDIEKNKTKTYKVILNAAYLGRFYLPTVYCEAMYDNDINASQAGQWVEVISAIPVVETAIKQTASDTIKAVE</sequence>
<dbReference type="GO" id="GO:0004866">
    <property type="term" value="F:endopeptidase inhibitor activity"/>
    <property type="evidence" value="ECO:0007669"/>
    <property type="project" value="InterPro"/>
</dbReference>
<feature type="chain" id="PRO_5019139381" description="Alpha-2-macroglobulin" evidence="3">
    <location>
        <begin position="19"/>
        <end position="1872"/>
    </location>
</feature>
<dbReference type="InterPro" id="IPR013783">
    <property type="entry name" value="Ig-like_fold"/>
</dbReference>
<evidence type="ECO:0000259" key="5">
    <source>
        <dbReference type="SMART" id="SM01360"/>
    </source>
</evidence>
<evidence type="ECO:0000256" key="3">
    <source>
        <dbReference type="SAM" id="SignalP"/>
    </source>
</evidence>
<dbReference type="InterPro" id="IPR041246">
    <property type="entry name" value="Bact_MG10"/>
</dbReference>
<dbReference type="Pfam" id="PF07678">
    <property type="entry name" value="TED_complement"/>
    <property type="match status" value="1"/>
</dbReference>
<dbReference type="PANTHER" id="PTHR40094">
    <property type="entry name" value="ALPHA-2-MACROGLOBULIN HOMOLOG"/>
    <property type="match status" value="1"/>
</dbReference>
<dbReference type="SMART" id="SM01360">
    <property type="entry name" value="A2M"/>
    <property type="match status" value="1"/>
</dbReference>
<dbReference type="EMBL" id="QQWG01000011">
    <property type="protein sequence ID" value="RRG20721.1"/>
    <property type="molecule type" value="Genomic_DNA"/>
</dbReference>
<evidence type="ECO:0000313" key="6">
    <source>
        <dbReference type="EMBL" id="RRG20721.1"/>
    </source>
</evidence>
<dbReference type="InterPro" id="IPR047565">
    <property type="entry name" value="Alpha-macroglob_thiol-ester_cl"/>
</dbReference>
<dbReference type="Pfam" id="PF11974">
    <property type="entry name" value="bMG3"/>
    <property type="match status" value="1"/>
</dbReference>
<gene>
    <name evidence="6" type="ORF">DWB61_11965</name>
</gene>
<dbReference type="SUPFAM" id="SSF48239">
    <property type="entry name" value="Terpenoid cyclases/Protein prenyltransferases"/>
    <property type="match status" value="1"/>
</dbReference>